<evidence type="ECO:0000313" key="2">
    <source>
        <dbReference type="EMBL" id="KAH9379143.1"/>
    </source>
</evidence>
<dbReference type="Gene3D" id="3.60.10.10">
    <property type="entry name" value="Endonuclease/exonuclease/phosphatase"/>
    <property type="match status" value="1"/>
</dbReference>
<dbReference type="OMA" id="YSIWITL"/>
<organism evidence="2 3">
    <name type="scientific">Haemaphysalis longicornis</name>
    <name type="common">Bush tick</name>
    <dbReference type="NCBI Taxonomy" id="44386"/>
    <lineage>
        <taxon>Eukaryota</taxon>
        <taxon>Metazoa</taxon>
        <taxon>Ecdysozoa</taxon>
        <taxon>Arthropoda</taxon>
        <taxon>Chelicerata</taxon>
        <taxon>Arachnida</taxon>
        <taxon>Acari</taxon>
        <taxon>Parasitiformes</taxon>
        <taxon>Ixodida</taxon>
        <taxon>Ixodoidea</taxon>
        <taxon>Ixodidae</taxon>
        <taxon>Haemaphysalinae</taxon>
        <taxon>Haemaphysalis</taxon>
    </lineage>
</organism>
<dbReference type="SUPFAM" id="SSF56219">
    <property type="entry name" value="DNase I-like"/>
    <property type="match status" value="1"/>
</dbReference>
<dbReference type="EMBL" id="JABSTR010000009">
    <property type="protein sequence ID" value="KAH9379143.1"/>
    <property type="molecule type" value="Genomic_DNA"/>
</dbReference>
<dbReference type="VEuPathDB" id="VectorBase:HLOH_060536"/>
<proteinExistence type="predicted"/>
<protein>
    <recommendedName>
        <fullName evidence="1">Endonuclease/exonuclease/phosphatase domain-containing protein</fullName>
    </recommendedName>
</protein>
<dbReference type="OrthoDB" id="6143825at2759"/>
<dbReference type="Pfam" id="PF14529">
    <property type="entry name" value="Exo_endo_phos_2"/>
    <property type="match status" value="1"/>
</dbReference>
<gene>
    <name evidence="2" type="ORF">HPB48_015921</name>
</gene>
<reference evidence="2 3" key="1">
    <citation type="journal article" date="2020" name="Cell">
        <title>Large-Scale Comparative Analyses of Tick Genomes Elucidate Their Genetic Diversity and Vector Capacities.</title>
        <authorList>
            <consortium name="Tick Genome and Microbiome Consortium (TIGMIC)"/>
            <person name="Jia N."/>
            <person name="Wang J."/>
            <person name="Shi W."/>
            <person name="Du L."/>
            <person name="Sun Y."/>
            <person name="Zhan W."/>
            <person name="Jiang J.F."/>
            <person name="Wang Q."/>
            <person name="Zhang B."/>
            <person name="Ji P."/>
            <person name="Bell-Sakyi L."/>
            <person name="Cui X.M."/>
            <person name="Yuan T.T."/>
            <person name="Jiang B.G."/>
            <person name="Yang W.F."/>
            <person name="Lam T.T."/>
            <person name="Chang Q.C."/>
            <person name="Ding S.J."/>
            <person name="Wang X.J."/>
            <person name="Zhu J.G."/>
            <person name="Ruan X.D."/>
            <person name="Zhao L."/>
            <person name="Wei J.T."/>
            <person name="Ye R.Z."/>
            <person name="Que T.C."/>
            <person name="Du C.H."/>
            <person name="Zhou Y.H."/>
            <person name="Cheng J.X."/>
            <person name="Dai P.F."/>
            <person name="Guo W.B."/>
            <person name="Han X.H."/>
            <person name="Huang E.J."/>
            <person name="Li L.F."/>
            <person name="Wei W."/>
            <person name="Gao Y.C."/>
            <person name="Liu J.Z."/>
            <person name="Shao H.Z."/>
            <person name="Wang X."/>
            <person name="Wang C.C."/>
            <person name="Yang T.C."/>
            <person name="Huo Q.B."/>
            <person name="Li W."/>
            <person name="Chen H.Y."/>
            <person name="Chen S.E."/>
            <person name="Zhou L.G."/>
            <person name="Ni X.B."/>
            <person name="Tian J.H."/>
            <person name="Sheng Y."/>
            <person name="Liu T."/>
            <person name="Pan Y.S."/>
            <person name="Xia L.Y."/>
            <person name="Li J."/>
            <person name="Zhao F."/>
            <person name="Cao W.C."/>
        </authorList>
    </citation>
    <scope>NUCLEOTIDE SEQUENCE [LARGE SCALE GENOMIC DNA]</scope>
    <source>
        <strain evidence="2">HaeL-2018</strain>
    </source>
</reference>
<dbReference type="AlphaFoldDB" id="A0A9J6GXM8"/>
<evidence type="ECO:0000313" key="3">
    <source>
        <dbReference type="Proteomes" id="UP000821853"/>
    </source>
</evidence>
<dbReference type="GO" id="GO:0003824">
    <property type="term" value="F:catalytic activity"/>
    <property type="evidence" value="ECO:0007669"/>
    <property type="project" value="InterPro"/>
</dbReference>
<dbReference type="Proteomes" id="UP000821853">
    <property type="component" value="Unassembled WGS sequence"/>
</dbReference>
<evidence type="ECO:0000259" key="1">
    <source>
        <dbReference type="Pfam" id="PF14529"/>
    </source>
</evidence>
<accession>A0A9J6GXM8</accession>
<dbReference type="InterPro" id="IPR005135">
    <property type="entry name" value="Endo/exonuclease/phosphatase"/>
</dbReference>
<keyword evidence="3" id="KW-1185">Reference proteome</keyword>
<comment type="caution">
    <text evidence="2">The sequence shown here is derived from an EMBL/GenBank/DDBJ whole genome shotgun (WGS) entry which is preliminary data.</text>
</comment>
<sequence>MAGSGKALLLLQWNCRGRRANGAELNELLRALDRKPLVVLLQETKRKGPGIQGYHSFEVPTAGMCNDVQEVVAVRVFFGRRTLLVASTYVRPQLPGANFDWMRQLRALYPRDEVVIGGDFNALSTSWGYRVTNIRVRNLEESAEYDDLILVNDLSCPTRLGQSPSERGTIPNLTWATPFMVSLWKCDSSSWGSSHYSIWITLSSTSRKINKKDTPAPARHLINLWNVHDDL</sequence>
<name>A0A9J6GXM8_HAELO</name>
<dbReference type="InterPro" id="IPR036691">
    <property type="entry name" value="Endo/exonu/phosph_ase_sf"/>
</dbReference>
<feature type="domain" description="Endonuclease/exonuclease/phosphatase" evidence="1">
    <location>
        <begin position="84"/>
        <end position="198"/>
    </location>
</feature>